<dbReference type="OrthoDB" id="5119114at2"/>
<proteinExistence type="predicted"/>
<dbReference type="Proteomes" id="UP000067708">
    <property type="component" value="Chromosome"/>
</dbReference>
<evidence type="ECO:0000313" key="3">
    <source>
        <dbReference type="Proteomes" id="UP000067708"/>
    </source>
</evidence>
<feature type="transmembrane region" description="Helical" evidence="1">
    <location>
        <begin position="6"/>
        <end position="27"/>
    </location>
</feature>
<keyword evidence="3" id="KW-1185">Reference proteome</keyword>
<sequence>MDFSQINWLAVFVASISSFAIGAIWFGPKTFYPIWIKAQGREVPTNDGKTTGAEMALMFGGAYLGALVQVATLAVILELAKLANPALGGAEGAFLGFVFGVGLGAFASLSHRFFGQANGNPYSALKVWLIEVGQDVVCLTIAGLIIGAWQ</sequence>
<keyword evidence="1" id="KW-0472">Membrane</keyword>
<name>A0A060JMG5_9MICO</name>
<dbReference type="HOGENOM" id="CLU_136269_0_0_11"/>
<keyword evidence="1" id="KW-1133">Transmembrane helix</keyword>
<evidence type="ECO:0000256" key="1">
    <source>
        <dbReference type="SAM" id="Phobius"/>
    </source>
</evidence>
<dbReference type="AlphaFoldDB" id="A0A060JMG5"/>
<feature type="transmembrane region" description="Helical" evidence="1">
    <location>
        <begin position="127"/>
        <end position="149"/>
    </location>
</feature>
<dbReference type="RefSeq" id="WP_038502779.1">
    <property type="nucleotide sequence ID" value="NZ_CP007490.1"/>
</dbReference>
<dbReference type="Pfam" id="PF08570">
    <property type="entry name" value="DUF1761"/>
    <property type="match status" value="1"/>
</dbReference>
<dbReference type="eggNOG" id="ENOG50333KV">
    <property type="taxonomic scope" value="Bacteria"/>
</dbReference>
<evidence type="ECO:0008006" key="4">
    <source>
        <dbReference type="Google" id="ProtNLM"/>
    </source>
</evidence>
<feature type="transmembrane region" description="Helical" evidence="1">
    <location>
        <begin position="56"/>
        <end position="80"/>
    </location>
</feature>
<feature type="transmembrane region" description="Helical" evidence="1">
    <location>
        <begin position="92"/>
        <end position="115"/>
    </location>
</feature>
<dbReference type="EMBL" id="CP007490">
    <property type="protein sequence ID" value="AIC47773.1"/>
    <property type="molecule type" value="Genomic_DNA"/>
</dbReference>
<organism evidence="2 3">
    <name type="scientific">Rhodoluna lacicola</name>
    <dbReference type="NCBI Taxonomy" id="529884"/>
    <lineage>
        <taxon>Bacteria</taxon>
        <taxon>Bacillati</taxon>
        <taxon>Actinomycetota</taxon>
        <taxon>Actinomycetes</taxon>
        <taxon>Micrococcales</taxon>
        <taxon>Microbacteriaceae</taxon>
        <taxon>Luna cluster</taxon>
        <taxon>Luna-1 subcluster</taxon>
        <taxon>Rhodoluna</taxon>
    </lineage>
</organism>
<protein>
    <recommendedName>
        <fullName evidence="4">DUF1761 family protein</fullName>
    </recommendedName>
</protein>
<dbReference type="KEGG" id="rla:Rhola_00009730"/>
<accession>A0A060JMG5</accession>
<keyword evidence="1" id="KW-0812">Transmembrane</keyword>
<dbReference type="InterPro" id="IPR013879">
    <property type="entry name" value="DUF1761"/>
</dbReference>
<reference evidence="2 3" key="1">
    <citation type="journal article" date="2014" name="Int. J. Syst. Evol. Microbiol.">
        <title>Rhodoluna lacicola gen. nov., sp. nov., a planktonic freshwater bacterium with stream-lined genome.</title>
        <authorList>
            <person name="Hahn M."/>
            <person name="Schmidt J."/>
            <person name="Taipale S.J."/>
            <person name="Doolittle W.F."/>
            <person name="Koll U."/>
        </authorList>
    </citation>
    <scope>NUCLEOTIDE SEQUENCE [LARGE SCALE GENOMIC DNA]</scope>
    <source>
        <strain evidence="2 3">MWH-Ta8</strain>
    </source>
</reference>
<dbReference type="STRING" id="529884.Rhola_00009730"/>
<evidence type="ECO:0000313" key="2">
    <source>
        <dbReference type="EMBL" id="AIC47773.1"/>
    </source>
</evidence>
<gene>
    <name evidence="2" type="ORF">Rhola_00009730</name>
</gene>